<accession>A0ABU6Q8P8</accession>
<protein>
    <submittedName>
        <fullName evidence="1">Uncharacterized protein</fullName>
    </submittedName>
</protein>
<gene>
    <name evidence="1" type="ORF">PIB30_018555</name>
</gene>
<comment type="caution">
    <text evidence="1">The sequence shown here is derived from an EMBL/GenBank/DDBJ whole genome shotgun (WGS) entry which is preliminary data.</text>
</comment>
<dbReference type="Proteomes" id="UP001341840">
    <property type="component" value="Unassembled WGS sequence"/>
</dbReference>
<evidence type="ECO:0000313" key="2">
    <source>
        <dbReference type="Proteomes" id="UP001341840"/>
    </source>
</evidence>
<evidence type="ECO:0000313" key="1">
    <source>
        <dbReference type="EMBL" id="MED6107907.1"/>
    </source>
</evidence>
<reference evidence="1 2" key="1">
    <citation type="journal article" date="2023" name="Plants (Basel)">
        <title>Bridging the Gap: Combining Genomics and Transcriptomics Approaches to Understand Stylosanthes scabra, an Orphan Legume from the Brazilian Caatinga.</title>
        <authorList>
            <person name="Ferreira-Neto J.R.C."/>
            <person name="da Silva M.D."/>
            <person name="Binneck E."/>
            <person name="de Melo N.F."/>
            <person name="da Silva R.H."/>
            <person name="de Melo A.L.T.M."/>
            <person name="Pandolfi V."/>
            <person name="Bustamante F.O."/>
            <person name="Brasileiro-Vidal A.C."/>
            <person name="Benko-Iseppon A.M."/>
        </authorList>
    </citation>
    <scope>NUCLEOTIDE SEQUENCE [LARGE SCALE GENOMIC DNA]</scope>
    <source>
        <tissue evidence="1">Leaves</tissue>
    </source>
</reference>
<name>A0ABU6Q8P8_9FABA</name>
<sequence length="83" mass="9063">MKRSHPNLNHSLLYKQGALPPQVLLSHHINHLLRIQPSDSSECFPSEGILSLLILTVYSLSRLRSIGSLFGTSVLNIGAVCGD</sequence>
<organism evidence="1 2">
    <name type="scientific">Stylosanthes scabra</name>
    <dbReference type="NCBI Taxonomy" id="79078"/>
    <lineage>
        <taxon>Eukaryota</taxon>
        <taxon>Viridiplantae</taxon>
        <taxon>Streptophyta</taxon>
        <taxon>Embryophyta</taxon>
        <taxon>Tracheophyta</taxon>
        <taxon>Spermatophyta</taxon>
        <taxon>Magnoliopsida</taxon>
        <taxon>eudicotyledons</taxon>
        <taxon>Gunneridae</taxon>
        <taxon>Pentapetalae</taxon>
        <taxon>rosids</taxon>
        <taxon>fabids</taxon>
        <taxon>Fabales</taxon>
        <taxon>Fabaceae</taxon>
        <taxon>Papilionoideae</taxon>
        <taxon>50 kb inversion clade</taxon>
        <taxon>dalbergioids sensu lato</taxon>
        <taxon>Dalbergieae</taxon>
        <taxon>Pterocarpus clade</taxon>
        <taxon>Stylosanthes</taxon>
    </lineage>
</organism>
<keyword evidence="2" id="KW-1185">Reference proteome</keyword>
<proteinExistence type="predicted"/>
<dbReference type="EMBL" id="JASCZI010000056">
    <property type="protein sequence ID" value="MED6107907.1"/>
    <property type="molecule type" value="Genomic_DNA"/>
</dbReference>